<dbReference type="STRING" id="1194526.A284_01750"/>
<dbReference type="PANTHER" id="PTHR30419:SF8">
    <property type="entry name" value="NITROGEN ASSIMILATION TRANSCRIPTIONAL ACTIVATOR-RELATED"/>
    <property type="match status" value="1"/>
</dbReference>
<evidence type="ECO:0000313" key="7">
    <source>
        <dbReference type="Proteomes" id="UP000240717"/>
    </source>
</evidence>
<comment type="similarity">
    <text evidence="1">Belongs to the LysR transcriptional regulatory family.</text>
</comment>
<dbReference type="PRINTS" id="PR00039">
    <property type="entry name" value="HTHLYSR"/>
</dbReference>
<dbReference type="InterPro" id="IPR005119">
    <property type="entry name" value="LysR_subst-bd"/>
</dbReference>
<dbReference type="CDD" id="cd08438">
    <property type="entry name" value="PBP2_CidR"/>
    <property type="match status" value="1"/>
</dbReference>
<keyword evidence="2" id="KW-0805">Transcription regulation</keyword>
<dbReference type="PANTHER" id="PTHR30419">
    <property type="entry name" value="HTH-TYPE TRANSCRIPTIONAL REGULATOR YBHD"/>
    <property type="match status" value="1"/>
</dbReference>
<dbReference type="InterPro" id="IPR036390">
    <property type="entry name" value="WH_DNA-bd_sf"/>
</dbReference>
<evidence type="ECO:0000259" key="5">
    <source>
        <dbReference type="PROSITE" id="PS50931"/>
    </source>
</evidence>
<feature type="domain" description="HTH lysR-type" evidence="5">
    <location>
        <begin position="1"/>
        <end position="58"/>
    </location>
</feature>
<dbReference type="InterPro" id="IPR000847">
    <property type="entry name" value="LysR_HTH_N"/>
</dbReference>
<dbReference type="Gene3D" id="3.40.190.290">
    <property type="match status" value="1"/>
</dbReference>
<sequence>MDIKHMKYFVEVVRQGGMTNASKSLFIAQPTISKAIKDIEGEMAVPLFDREKRQLILTDAGQIFFNKCKEIIALYENLPSEINSLYGLETGHMDIGLSAVMNMQSLINMIGDFHQHFPNVTFNFVENGGKYIEQQLLNDELDFGITTLPVDQQRFEAISLNKESLCVVIHHEHPLARFQSVKMKELIQEDFILFNDDFYLNDKIIEIAKNAGFIPNMVSQISQWNVIENLISNQLGIAILPYSITQLMNENVRVLKIEDANVDWELGIVWKQGKRLSYAANKWIDYLRERLG</sequence>
<dbReference type="GO" id="GO:0005829">
    <property type="term" value="C:cytosol"/>
    <property type="evidence" value="ECO:0007669"/>
    <property type="project" value="TreeGrafter"/>
</dbReference>
<dbReference type="SUPFAM" id="SSF53850">
    <property type="entry name" value="Periplasmic binding protein-like II"/>
    <property type="match status" value="1"/>
</dbReference>
<reference evidence="6 7" key="1">
    <citation type="journal article" date="2016" name="Front. Microbiol.">
        <title>Comprehensive Phylogenetic Analysis of Bovine Non-aureus Staphylococci Species Based on Whole-Genome Sequencing.</title>
        <authorList>
            <person name="Naushad S."/>
            <person name="Barkema H.W."/>
            <person name="Luby C."/>
            <person name="Condas L.A."/>
            <person name="Nobrega D.B."/>
            <person name="Carson D.A."/>
            <person name="De Buck J."/>
        </authorList>
    </citation>
    <scope>NUCLEOTIDE SEQUENCE [LARGE SCALE GENOMIC DNA]</scope>
    <source>
        <strain evidence="6 7">SNUC 2993</strain>
    </source>
</reference>
<dbReference type="PROSITE" id="PS50931">
    <property type="entry name" value="HTH_LYSR"/>
    <property type="match status" value="1"/>
</dbReference>
<evidence type="ECO:0000256" key="2">
    <source>
        <dbReference type="ARBA" id="ARBA00023015"/>
    </source>
</evidence>
<comment type="caution">
    <text evidence="6">The sequence shown here is derived from an EMBL/GenBank/DDBJ whole genome shotgun (WGS) entry which is preliminary data.</text>
</comment>
<dbReference type="GO" id="GO:0003700">
    <property type="term" value="F:DNA-binding transcription factor activity"/>
    <property type="evidence" value="ECO:0007669"/>
    <property type="project" value="InterPro"/>
</dbReference>
<dbReference type="NCBIfam" id="NF047520">
    <property type="entry name" value="trans_act_CidR"/>
    <property type="match status" value="1"/>
</dbReference>
<organism evidence="6 7">
    <name type="scientific">Staphylococcus warneri</name>
    <dbReference type="NCBI Taxonomy" id="1292"/>
    <lineage>
        <taxon>Bacteria</taxon>
        <taxon>Bacillati</taxon>
        <taxon>Bacillota</taxon>
        <taxon>Bacilli</taxon>
        <taxon>Bacillales</taxon>
        <taxon>Staphylococcaceae</taxon>
        <taxon>Staphylococcus</taxon>
    </lineage>
</organism>
<dbReference type="FunFam" id="1.10.10.10:FF:000001">
    <property type="entry name" value="LysR family transcriptional regulator"/>
    <property type="match status" value="1"/>
</dbReference>
<evidence type="ECO:0000256" key="1">
    <source>
        <dbReference type="ARBA" id="ARBA00009437"/>
    </source>
</evidence>
<dbReference type="RefSeq" id="WP_107532295.1">
    <property type="nucleotide sequence ID" value="NZ_JAIBNN010000002.1"/>
</dbReference>
<dbReference type="Pfam" id="PF00126">
    <property type="entry name" value="HTH_1"/>
    <property type="match status" value="1"/>
</dbReference>
<evidence type="ECO:0000256" key="4">
    <source>
        <dbReference type="ARBA" id="ARBA00023163"/>
    </source>
</evidence>
<gene>
    <name evidence="6" type="ORF">BU085_00395</name>
</gene>
<dbReference type="AlphaFoldDB" id="A0A2T4Q3Z6"/>
<dbReference type="EMBL" id="PZEV01000001">
    <property type="protein sequence ID" value="PTI52712.1"/>
    <property type="molecule type" value="Genomic_DNA"/>
</dbReference>
<dbReference type="SUPFAM" id="SSF46785">
    <property type="entry name" value="Winged helix' DNA-binding domain"/>
    <property type="match status" value="1"/>
</dbReference>
<dbReference type="Pfam" id="PF03466">
    <property type="entry name" value="LysR_substrate"/>
    <property type="match status" value="1"/>
</dbReference>
<dbReference type="Gene3D" id="1.10.10.10">
    <property type="entry name" value="Winged helix-like DNA-binding domain superfamily/Winged helix DNA-binding domain"/>
    <property type="match status" value="1"/>
</dbReference>
<dbReference type="Proteomes" id="UP000240717">
    <property type="component" value="Unassembled WGS sequence"/>
</dbReference>
<keyword evidence="3" id="KW-0238">DNA-binding</keyword>
<proteinExistence type="inferred from homology"/>
<protein>
    <submittedName>
        <fullName evidence="6">LysR family transcriptional regulator</fullName>
    </submittedName>
</protein>
<evidence type="ECO:0000313" key="6">
    <source>
        <dbReference type="EMBL" id="PTI52712.1"/>
    </source>
</evidence>
<name>A0A2T4Q3Z6_STAWA</name>
<dbReference type="GO" id="GO:0003677">
    <property type="term" value="F:DNA binding"/>
    <property type="evidence" value="ECO:0007669"/>
    <property type="project" value="UniProtKB-KW"/>
</dbReference>
<keyword evidence="4" id="KW-0804">Transcription</keyword>
<dbReference type="InterPro" id="IPR036388">
    <property type="entry name" value="WH-like_DNA-bd_sf"/>
</dbReference>
<dbReference type="InterPro" id="IPR050950">
    <property type="entry name" value="HTH-type_LysR_regulators"/>
</dbReference>
<accession>A0A2T4Q3Z6</accession>
<evidence type="ECO:0000256" key="3">
    <source>
        <dbReference type="ARBA" id="ARBA00023125"/>
    </source>
</evidence>